<evidence type="ECO:0000313" key="1">
    <source>
        <dbReference type="EMBL" id="CAJ1931981.1"/>
    </source>
</evidence>
<dbReference type="Proteomes" id="UP001295423">
    <property type="component" value="Unassembled WGS sequence"/>
</dbReference>
<reference evidence="1" key="1">
    <citation type="submission" date="2023-08" db="EMBL/GenBank/DDBJ databases">
        <authorList>
            <person name="Audoor S."/>
            <person name="Bilcke G."/>
        </authorList>
    </citation>
    <scope>NUCLEOTIDE SEQUENCE</scope>
</reference>
<comment type="caution">
    <text evidence="1">The sequence shown here is derived from an EMBL/GenBank/DDBJ whole genome shotgun (WGS) entry which is preliminary data.</text>
</comment>
<evidence type="ECO:0000313" key="2">
    <source>
        <dbReference type="Proteomes" id="UP001295423"/>
    </source>
</evidence>
<dbReference type="EMBL" id="CAKOGP040000193">
    <property type="protein sequence ID" value="CAJ1931981.1"/>
    <property type="molecule type" value="Genomic_DNA"/>
</dbReference>
<protein>
    <submittedName>
        <fullName evidence="1">Uncharacterized protein</fullName>
    </submittedName>
</protein>
<accession>A0AAD2FE60</accession>
<gene>
    <name evidence="1" type="ORF">CYCCA115_LOCUS2635</name>
</gene>
<name>A0AAD2FE60_9STRA</name>
<dbReference type="AlphaFoldDB" id="A0AAD2FE60"/>
<keyword evidence="2" id="KW-1185">Reference proteome</keyword>
<sequence>MPSKKEKKPKIEKEHLDQGARLLITGGECATSDYKRCWVDLSKGNAGYSGENSVNVGMTFNGSEKFYTTRLNTSSVIPRSLVFNKNAGCNKFLNNRDKESRKILKGMGDVARSLAKYAYERKVSPNIAKSILKYVFYKMFEQYRGYLGDSADEQNSEAGLEMPNLGDTPMNVQDDPTSYII</sequence>
<organism evidence="1 2">
    <name type="scientific">Cylindrotheca closterium</name>
    <dbReference type="NCBI Taxonomy" id="2856"/>
    <lineage>
        <taxon>Eukaryota</taxon>
        <taxon>Sar</taxon>
        <taxon>Stramenopiles</taxon>
        <taxon>Ochrophyta</taxon>
        <taxon>Bacillariophyta</taxon>
        <taxon>Bacillariophyceae</taxon>
        <taxon>Bacillariophycidae</taxon>
        <taxon>Bacillariales</taxon>
        <taxon>Bacillariaceae</taxon>
        <taxon>Cylindrotheca</taxon>
    </lineage>
</organism>
<proteinExistence type="predicted"/>